<feature type="region of interest" description="Disordered" evidence="3">
    <location>
        <begin position="1"/>
        <end position="41"/>
    </location>
</feature>
<dbReference type="Proteomes" id="UP000078596">
    <property type="component" value="Chromosome"/>
</dbReference>
<gene>
    <name evidence="5" type="ORF">A9404_00840</name>
</gene>
<dbReference type="PROSITE" id="PS50977">
    <property type="entry name" value="HTH_TETR_2"/>
    <property type="match status" value="1"/>
</dbReference>
<dbReference type="GO" id="GO:0045892">
    <property type="term" value="P:negative regulation of DNA-templated transcription"/>
    <property type="evidence" value="ECO:0007669"/>
    <property type="project" value="InterPro"/>
</dbReference>
<organism evidence="5 6">
    <name type="scientific">Halothiobacillus diazotrophicus</name>
    <dbReference type="NCBI Taxonomy" id="1860122"/>
    <lineage>
        <taxon>Bacteria</taxon>
        <taxon>Pseudomonadati</taxon>
        <taxon>Pseudomonadota</taxon>
        <taxon>Gammaproteobacteria</taxon>
        <taxon>Chromatiales</taxon>
        <taxon>Halothiobacillaceae</taxon>
        <taxon>Halothiobacillus</taxon>
    </lineage>
</organism>
<proteinExistence type="predicted"/>
<dbReference type="OrthoDB" id="4541465at2"/>
<dbReference type="SUPFAM" id="SSF46689">
    <property type="entry name" value="Homeodomain-like"/>
    <property type="match status" value="1"/>
</dbReference>
<evidence type="ECO:0000313" key="6">
    <source>
        <dbReference type="Proteomes" id="UP000078596"/>
    </source>
</evidence>
<dbReference type="Gene3D" id="1.10.10.60">
    <property type="entry name" value="Homeodomain-like"/>
    <property type="match status" value="1"/>
</dbReference>
<evidence type="ECO:0000313" key="5">
    <source>
        <dbReference type="EMBL" id="ANJ68190.1"/>
    </source>
</evidence>
<sequence>MKPSPDASGSLAAVAVDRDVEAAGPSRKASAKRPSKYRPSRIREKNHECILAAAEQEFALQGFQGTTIQKIAERAGLPKSNVLYYFSNKQRIYHTLFEDIMQRWNNVFSEIKPEDDPAEALAKFIRVKVELSRTHPIASRLFATEIIQGAPFLKDHLRTNMRDWVRDRAQVIQQWIDAGRMTAVDPVQLIFLIWSSTQHYADFQMQILMVENKAEYEQRDFDHAADFLVGVILRGCGLVPPSVPRA</sequence>
<dbReference type="GO" id="GO:0003677">
    <property type="term" value="F:DNA binding"/>
    <property type="evidence" value="ECO:0007669"/>
    <property type="project" value="UniProtKB-UniRule"/>
</dbReference>
<dbReference type="Pfam" id="PF08362">
    <property type="entry name" value="TetR_C_3"/>
    <property type="match status" value="1"/>
</dbReference>
<dbReference type="InterPro" id="IPR050109">
    <property type="entry name" value="HTH-type_TetR-like_transc_reg"/>
</dbReference>
<dbReference type="EMBL" id="CP016027">
    <property type="protein sequence ID" value="ANJ68190.1"/>
    <property type="molecule type" value="Genomic_DNA"/>
</dbReference>
<evidence type="ECO:0000259" key="4">
    <source>
        <dbReference type="PROSITE" id="PS50977"/>
    </source>
</evidence>
<evidence type="ECO:0000256" key="3">
    <source>
        <dbReference type="SAM" id="MobiDB-lite"/>
    </source>
</evidence>
<name>A0A191ZK00_9GAMM</name>
<evidence type="ECO:0000256" key="1">
    <source>
        <dbReference type="ARBA" id="ARBA00023125"/>
    </source>
</evidence>
<dbReference type="STRING" id="1860122.A9404_00840"/>
<dbReference type="Pfam" id="PF00440">
    <property type="entry name" value="TetR_N"/>
    <property type="match status" value="1"/>
</dbReference>
<dbReference type="PANTHER" id="PTHR30328:SF54">
    <property type="entry name" value="HTH-TYPE TRANSCRIPTIONAL REPRESSOR SCO4008"/>
    <property type="match status" value="1"/>
</dbReference>
<dbReference type="InterPro" id="IPR013573">
    <property type="entry name" value="Tscrpt_reg_YcdC_C"/>
</dbReference>
<dbReference type="InterPro" id="IPR036271">
    <property type="entry name" value="Tet_transcr_reg_TetR-rel_C_sf"/>
</dbReference>
<keyword evidence="1 2" id="KW-0238">DNA-binding</keyword>
<dbReference type="PANTHER" id="PTHR30328">
    <property type="entry name" value="TRANSCRIPTIONAL REPRESSOR"/>
    <property type="match status" value="1"/>
</dbReference>
<dbReference type="Gene3D" id="1.10.357.10">
    <property type="entry name" value="Tetracycline Repressor, domain 2"/>
    <property type="match status" value="1"/>
</dbReference>
<evidence type="ECO:0000256" key="2">
    <source>
        <dbReference type="PROSITE-ProRule" id="PRU00335"/>
    </source>
</evidence>
<keyword evidence="6" id="KW-1185">Reference proteome</keyword>
<feature type="domain" description="HTH tetR-type" evidence="4">
    <location>
        <begin position="44"/>
        <end position="104"/>
    </location>
</feature>
<dbReference type="SUPFAM" id="SSF48498">
    <property type="entry name" value="Tetracyclin repressor-like, C-terminal domain"/>
    <property type="match status" value="1"/>
</dbReference>
<dbReference type="KEGG" id="haz:A9404_00840"/>
<protein>
    <submittedName>
        <fullName evidence="5">TetR family transcriptional regulator</fullName>
    </submittedName>
</protein>
<reference evidence="5 6" key="1">
    <citation type="submission" date="2016-06" db="EMBL/GenBank/DDBJ databases">
        <title>Insight into the functional genes involving in sulfur oxidation in Pearl River water.</title>
        <authorList>
            <person name="Luo J."/>
            <person name="Tan X."/>
            <person name="Lin W."/>
        </authorList>
    </citation>
    <scope>NUCLEOTIDE SEQUENCE [LARGE SCALE GENOMIC DNA]</scope>
    <source>
        <strain evidence="5 6">LS2</strain>
    </source>
</reference>
<feature type="DNA-binding region" description="H-T-H motif" evidence="2">
    <location>
        <begin position="67"/>
        <end position="86"/>
    </location>
</feature>
<accession>A0A191ZK00</accession>
<feature type="compositionally biased region" description="Basic residues" evidence="3">
    <location>
        <begin position="29"/>
        <end position="40"/>
    </location>
</feature>
<dbReference type="InterPro" id="IPR009057">
    <property type="entry name" value="Homeodomain-like_sf"/>
</dbReference>
<dbReference type="PRINTS" id="PR00455">
    <property type="entry name" value="HTHTETR"/>
</dbReference>
<dbReference type="InterPro" id="IPR001647">
    <property type="entry name" value="HTH_TetR"/>
</dbReference>
<dbReference type="AlphaFoldDB" id="A0A191ZK00"/>